<dbReference type="Pfam" id="PF00023">
    <property type="entry name" value="Ank"/>
    <property type="match status" value="1"/>
</dbReference>
<dbReference type="SMART" id="SM00248">
    <property type="entry name" value="ANK"/>
    <property type="match status" value="3"/>
</dbReference>
<dbReference type="PANTHER" id="PTHR24159">
    <property type="match status" value="1"/>
</dbReference>
<protein>
    <recommendedName>
        <fullName evidence="2">DUF3447 domain-containing protein</fullName>
    </recommendedName>
</protein>
<gene>
    <name evidence="3" type="ORF">M9Y10_030819</name>
</gene>
<evidence type="ECO:0000313" key="3">
    <source>
        <dbReference type="EMBL" id="KAK8840419.1"/>
    </source>
</evidence>
<evidence type="ECO:0000259" key="2">
    <source>
        <dbReference type="Pfam" id="PF11929"/>
    </source>
</evidence>
<dbReference type="PANTHER" id="PTHR24159:SF5">
    <property type="entry name" value="ANK_REP_REGION DOMAIN-CONTAINING PROTEIN"/>
    <property type="match status" value="1"/>
</dbReference>
<sequence>MQNCLDSYQKHTDEVISLQALLLDINEENYSSTVSTIKSSKLYLDKDSMKILLQTLGLFVKIRKIKMPLYFRLIDDIISKIFENFNKIEMMTFFKQKEIHLKLLKDKLITIEDVASFYGHGDQKLSYFYPEMKALFAEYPSYPGEMSDKQRYDAIIEFFSQKEAEAVSIDEDPRLQIGNIDKLSKSIQKDDIDEFQRITSQSNINIQTHKIPINCFESKKYLGSEIYLIEYASFHSSLKVFKFLSMNDTCFSEKFLEFAICGGNNEIVHLVEDKVKQENRYQNTNYLLQRAIHFHHYDLSEYLINTFEIEVIAEHFSSSIVSLNYSFFSDHISDYVQKFYDKKNSENIDKFSESLLMAAGCFDIYFLKVISCFNEIGLNTSNEYLVTDELLTNPLTFSIQSLYCNENAKFLLSFDSVDVDIKLMYNMTPFTWACYVGNLEIVKILVNDYYLNQKNPKKKINILLSIVESGENALHLAVRENHLDVVKYLISLDVFDISLKHGKGESPIETAARLGYSDMFDFLKSKLIDKRIPFDDNLHLEKQKFLPTKHRKPLPMGYSLFDNLKEPISLCLLI</sequence>
<feature type="repeat" description="ANK" evidence="1">
    <location>
        <begin position="469"/>
        <end position="491"/>
    </location>
</feature>
<keyword evidence="4" id="KW-1185">Reference proteome</keyword>
<proteinExistence type="predicted"/>
<dbReference type="PROSITE" id="PS50088">
    <property type="entry name" value="ANK_REPEAT"/>
    <property type="match status" value="1"/>
</dbReference>
<dbReference type="InterPro" id="IPR036770">
    <property type="entry name" value="Ankyrin_rpt-contain_sf"/>
</dbReference>
<dbReference type="Pfam" id="PF12796">
    <property type="entry name" value="Ank_2"/>
    <property type="match status" value="1"/>
</dbReference>
<dbReference type="InterPro" id="IPR020683">
    <property type="entry name" value="DUF3447"/>
</dbReference>
<evidence type="ECO:0000256" key="1">
    <source>
        <dbReference type="PROSITE-ProRule" id="PRU00023"/>
    </source>
</evidence>
<name>A0ABR2H2H2_9EUKA</name>
<dbReference type="Proteomes" id="UP001470230">
    <property type="component" value="Unassembled WGS sequence"/>
</dbReference>
<dbReference type="EMBL" id="JAPFFF010000046">
    <property type="protein sequence ID" value="KAK8840419.1"/>
    <property type="molecule type" value="Genomic_DNA"/>
</dbReference>
<comment type="caution">
    <text evidence="3">The sequence shown here is derived from an EMBL/GenBank/DDBJ whole genome shotgun (WGS) entry which is preliminary data.</text>
</comment>
<dbReference type="PROSITE" id="PS50297">
    <property type="entry name" value="ANK_REP_REGION"/>
    <property type="match status" value="1"/>
</dbReference>
<keyword evidence="1" id="KW-0040">ANK repeat</keyword>
<evidence type="ECO:0000313" key="4">
    <source>
        <dbReference type="Proteomes" id="UP001470230"/>
    </source>
</evidence>
<dbReference type="Gene3D" id="1.25.40.20">
    <property type="entry name" value="Ankyrin repeat-containing domain"/>
    <property type="match status" value="1"/>
</dbReference>
<reference evidence="3 4" key="1">
    <citation type="submission" date="2024-04" db="EMBL/GenBank/DDBJ databases">
        <title>Tritrichomonas musculus Genome.</title>
        <authorList>
            <person name="Alves-Ferreira E."/>
            <person name="Grigg M."/>
            <person name="Lorenzi H."/>
            <person name="Galac M."/>
        </authorList>
    </citation>
    <scope>NUCLEOTIDE SEQUENCE [LARGE SCALE GENOMIC DNA]</scope>
    <source>
        <strain evidence="3 4">EAF2021</strain>
    </source>
</reference>
<accession>A0ABR2H2H2</accession>
<dbReference type="InterPro" id="IPR002110">
    <property type="entry name" value="Ankyrin_rpt"/>
</dbReference>
<dbReference type="SUPFAM" id="SSF48403">
    <property type="entry name" value="Ankyrin repeat"/>
    <property type="match status" value="1"/>
</dbReference>
<feature type="domain" description="DUF3447" evidence="2">
    <location>
        <begin position="251"/>
        <end position="325"/>
    </location>
</feature>
<organism evidence="3 4">
    <name type="scientific">Tritrichomonas musculus</name>
    <dbReference type="NCBI Taxonomy" id="1915356"/>
    <lineage>
        <taxon>Eukaryota</taxon>
        <taxon>Metamonada</taxon>
        <taxon>Parabasalia</taxon>
        <taxon>Tritrichomonadida</taxon>
        <taxon>Tritrichomonadidae</taxon>
        <taxon>Tritrichomonas</taxon>
    </lineage>
</organism>
<dbReference type="Pfam" id="PF11929">
    <property type="entry name" value="DUF3447"/>
    <property type="match status" value="1"/>
</dbReference>